<dbReference type="AlphaFoldDB" id="A0A0K0G2M7"/>
<dbReference type="PANTHER" id="PTHR46771">
    <property type="entry name" value="DETERIN"/>
    <property type="match status" value="1"/>
</dbReference>
<reference evidence="4" key="2">
    <citation type="submission" date="2015-08" db="UniProtKB">
        <authorList>
            <consortium name="WormBaseParasite"/>
        </authorList>
    </citation>
    <scope>IDENTIFICATION</scope>
</reference>
<dbReference type="InterPro" id="IPR051190">
    <property type="entry name" value="Baculoviral_IAP"/>
</dbReference>
<dbReference type="SMART" id="SM00238">
    <property type="entry name" value="BIR"/>
    <property type="match status" value="1"/>
</dbReference>
<name>A0A0K0G2M7_STRVS</name>
<dbReference type="InterPro" id="IPR001370">
    <property type="entry name" value="BIR_rpt"/>
</dbReference>
<protein>
    <submittedName>
        <fullName evidence="4">Baculoviral IAP repeat-containing protein 5.1</fullName>
    </submittedName>
</protein>
<keyword evidence="1" id="KW-0479">Metal-binding</keyword>
<sequence>MLGKYFSNLASLRSFTDPEVSDLLLTVNRLKTFKGWPFDTVKGAKCTSLELAKAGFFMTMTDESAPSAKCMCCLKDLQWEEDDVPLEEHLRRMPHCVLAQQVSNKKEANMTVSEALYILSMREATMAVMGQLSEDLSMIDTGLEYNQNFVNKVSKKTQRM</sequence>
<evidence type="ECO:0000256" key="1">
    <source>
        <dbReference type="ARBA" id="ARBA00022723"/>
    </source>
</evidence>
<evidence type="ECO:0000313" key="4">
    <source>
        <dbReference type="WBParaSite" id="SVE_1897600.1"/>
    </source>
</evidence>
<keyword evidence="3" id="KW-1185">Reference proteome</keyword>
<evidence type="ECO:0000313" key="3">
    <source>
        <dbReference type="Proteomes" id="UP000035680"/>
    </source>
</evidence>
<dbReference type="SUPFAM" id="SSF57924">
    <property type="entry name" value="Inhibitor of apoptosis (IAP) repeat"/>
    <property type="match status" value="1"/>
</dbReference>
<dbReference type="Pfam" id="PF00653">
    <property type="entry name" value="BIR"/>
    <property type="match status" value="1"/>
</dbReference>
<dbReference type="Gene3D" id="1.10.1170.10">
    <property type="entry name" value="Inhibitor Of Apoptosis Protein (2mihbC-IAP-1), Chain A"/>
    <property type="match status" value="1"/>
</dbReference>
<dbReference type="Proteomes" id="UP000035680">
    <property type="component" value="Unassembled WGS sequence"/>
</dbReference>
<dbReference type="PANTHER" id="PTHR46771:SF5">
    <property type="entry name" value="DETERIN"/>
    <property type="match status" value="1"/>
</dbReference>
<organism evidence="3 4">
    <name type="scientific">Strongyloides venezuelensis</name>
    <name type="common">Threadworm</name>
    <dbReference type="NCBI Taxonomy" id="75913"/>
    <lineage>
        <taxon>Eukaryota</taxon>
        <taxon>Metazoa</taxon>
        <taxon>Ecdysozoa</taxon>
        <taxon>Nematoda</taxon>
        <taxon>Chromadorea</taxon>
        <taxon>Rhabditida</taxon>
        <taxon>Tylenchina</taxon>
        <taxon>Panagrolaimomorpha</taxon>
        <taxon>Strongyloidoidea</taxon>
        <taxon>Strongyloididae</taxon>
        <taxon>Strongyloides</taxon>
    </lineage>
</organism>
<dbReference type="WBParaSite" id="SVE_1897600.1">
    <property type="protein sequence ID" value="SVE_1897600.1"/>
    <property type="gene ID" value="SVE_1897600"/>
</dbReference>
<reference evidence="3" key="1">
    <citation type="submission" date="2014-07" db="EMBL/GenBank/DDBJ databases">
        <authorList>
            <person name="Martin A.A"/>
            <person name="De Silva N."/>
        </authorList>
    </citation>
    <scope>NUCLEOTIDE SEQUENCE</scope>
</reference>
<evidence type="ECO:0000256" key="2">
    <source>
        <dbReference type="ARBA" id="ARBA00022833"/>
    </source>
</evidence>
<dbReference type="GO" id="GO:0046872">
    <property type="term" value="F:metal ion binding"/>
    <property type="evidence" value="ECO:0007669"/>
    <property type="project" value="UniProtKB-KW"/>
</dbReference>
<dbReference type="CDD" id="cd00022">
    <property type="entry name" value="BIR"/>
    <property type="match status" value="1"/>
</dbReference>
<keyword evidence="2" id="KW-0862">Zinc</keyword>
<dbReference type="STRING" id="75913.A0A0K0G2M7"/>
<accession>A0A0K0G2M7</accession>
<dbReference type="PROSITE" id="PS50143">
    <property type="entry name" value="BIR_REPEAT_2"/>
    <property type="match status" value="1"/>
</dbReference>
<proteinExistence type="predicted"/>